<dbReference type="Proteomes" id="UP001386955">
    <property type="component" value="Unassembled WGS sequence"/>
</dbReference>
<proteinExistence type="predicted"/>
<sequence length="117" mass="13609">MDFEAPPQEIDCTHLNLIHHTILGFSVPQGCEKLVLKTLNANDFDPLRRVYVYGPNYMHQVHPAQNLHHQTEGFSFPQHCEQQVLSNSNPPNLDELFGTEETTFQWQRVEVALARWR</sequence>
<organism evidence="1 2">
    <name type="scientific">Psophocarpus tetragonolobus</name>
    <name type="common">Winged bean</name>
    <name type="synonym">Dolichos tetragonolobus</name>
    <dbReference type="NCBI Taxonomy" id="3891"/>
    <lineage>
        <taxon>Eukaryota</taxon>
        <taxon>Viridiplantae</taxon>
        <taxon>Streptophyta</taxon>
        <taxon>Embryophyta</taxon>
        <taxon>Tracheophyta</taxon>
        <taxon>Spermatophyta</taxon>
        <taxon>Magnoliopsida</taxon>
        <taxon>eudicotyledons</taxon>
        <taxon>Gunneridae</taxon>
        <taxon>Pentapetalae</taxon>
        <taxon>rosids</taxon>
        <taxon>fabids</taxon>
        <taxon>Fabales</taxon>
        <taxon>Fabaceae</taxon>
        <taxon>Papilionoideae</taxon>
        <taxon>50 kb inversion clade</taxon>
        <taxon>NPAAA clade</taxon>
        <taxon>indigoferoid/millettioid clade</taxon>
        <taxon>Phaseoleae</taxon>
        <taxon>Psophocarpus</taxon>
    </lineage>
</organism>
<evidence type="ECO:0000313" key="1">
    <source>
        <dbReference type="EMBL" id="KAK7390513.1"/>
    </source>
</evidence>
<gene>
    <name evidence="1" type="ORF">VNO78_25821</name>
</gene>
<evidence type="ECO:0000313" key="2">
    <source>
        <dbReference type="Proteomes" id="UP001386955"/>
    </source>
</evidence>
<keyword evidence="2" id="KW-1185">Reference proteome</keyword>
<dbReference type="EMBL" id="JAYMYS010000006">
    <property type="protein sequence ID" value="KAK7390513.1"/>
    <property type="molecule type" value="Genomic_DNA"/>
</dbReference>
<accession>A0AAN9SAV1</accession>
<comment type="caution">
    <text evidence="1">The sequence shown here is derived from an EMBL/GenBank/DDBJ whole genome shotgun (WGS) entry which is preliminary data.</text>
</comment>
<reference evidence="1 2" key="1">
    <citation type="submission" date="2024-01" db="EMBL/GenBank/DDBJ databases">
        <title>The genomes of 5 underutilized Papilionoideae crops provide insights into root nodulation and disease resistanc.</title>
        <authorList>
            <person name="Jiang F."/>
        </authorList>
    </citation>
    <scope>NUCLEOTIDE SEQUENCE [LARGE SCALE GENOMIC DNA]</scope>
    <source>
        <strain evidence="1">DUOXIRENSHENG_FW03</strain>
        <tissue evidence="1">Leaves</tissue>
    </source>
</reference>
<protein>
    <submittedName>
        <fullName evidence="1">Uncharacterized protein</fullName>
    </submittedName>
</protein>
<name>A0AAN9SAV1_PSOTE</name>
<dbReference type="AlphaFoldDB" id="A0AAN9SAV1"/>